<accession>A0A061AN49</accession>
<keyword evidence="1" id="KW-0472">Membrane</keyword>
<reference evidence="2" key="1">
    <citation type="journal article" date="2014" name="Genome Announc.">
        <title>Genome sequence of the yeast Cyberlindnera fabianii (Hansenula fabianii).</title>
        <authorList>
            <person name="Freel K.C."/>
            <person name="Sarilar V."/>
            <person name="Neuveglise C."/>
            <person name="Devillers H."/>
            <person name="Friedrich A."/>
            <person name="Schacherer J."/>
        </authorList>
    </citation>
    <scope>NUCLEOTIDE SEQUENCE</scope>
    <source>
        <strain evidence="2">YJS4271</strain>
    </source>
</reference>
<keyword evidence="1" id="KW-1133">Transmembrane helix</keyword>
<organism evidence="2">
    <name type="scientific">Cyberlindnera fabianii</name>
    <name type="common">Yeast</name>
    <name type="synonym">Hansenula fabianii</name>
    <dbReference type="NCBI Taxonomy" id="36022"/>
    <lineage>
        <taxon>Eukaryota</taxon>
        <taxon>Fungi</taxon>
        <taxon>Dikarya</taxon>
        <taxon>Ascomycota</taxon>
        <taxon>Saccharomycotina</taxon>
        <taxon>Saccharomycetes</taxon>
        <taxon>Phaffomycetales</taxon>
        <taxon>Phaffomycetaceae</taxon>
        <taxon>Cyberlindnera</taxon>
    </lineage>
</organism>
<feature type="transmembrane region" description="Helical" evidence="1">
    <location>
        <begin position="170"/>
        <end position="194"/>
    </location>
</feature>
<sequence length="244" mass="28897">MDIIETRSKIQDVLFDTNRGFAFIKSNQIQSFLDRIETKFNILINDPHWDTTKMFVSKYPDLLIYKNIFLEFLNDLLQIDFVKYVYEKSDLKSFEVPSSLGSPLALRGKTDNLFSDYEFEKLNKHIDDNIEKLANKTKGLQSPSKTIPNKTRVIKEIRIAQVLKDTCNPLISGFITIVPILNILLLLTLVILLLGQYISLREHVYSLVRKLFLYETDQDIYWWQRWEFTEKIIWTLLEYIQDKE</sequence>
<dbReference type="OrthoDB" id="10559147at2759"/>
<evidence type="ECO:0000313" key="2">
    <source>
        <dbReference type="EMBL" id="CDR36791.1"/>
    </source>
</evidence>
<dbReference type="AlphaFoldDB" id="A0A061AN49"/>
<gene>
    <name evidence="2" type="ORF">CYFA0S_01e04522g</name>
</gene>
<evidence type="ECO:0000256" key="1">
    <source>
        <dbReference type="SAM" id="Phobius"/>
    </source>
</evidence>
<protein>
    <submittedName>
        <fullName evidence="2">CYFA0S01e04522g1_1</fullName>
    </submittedName>
</protein>
<name>A0A061AN49_CYBFA</name>
<dbReference type="EMBL" id="LK052886">
    <property type="protein sequence ID" value="CDR36791.1"/>
    <property type="molecule type" value="Genomic_DNA"/>
</dbReference>
<proteinExistence type="predicted"/>
<keyword evidence="1" id="KW-0812">Transmembrane</keyword>